<organism evidence="3 4">
    <name type="scientific">Candidatus Kapaibacterium thiocyanatum</name>
    <dbReference type="NCBI Taxonomy" id="1895771"/>
    <lineage>
        <taxon>Bacteria</taxon>
        <taxon>Pseudomonadati</taxon>
        <taxon>Candidatus Kapaibacteriota</taxon>
        <taxon>Candidatus Kapaibacteriia</taxon>
        <taxon>Candidatus Kapaibacteriales</taxon>
        <taxon>Candidatus Kapaibacteriaceae</taxon>
        <taxon>Candidatus Kapaibacterium</taxon>
    </lineage>
</organism>
<evidence type="ECO:0000256" key="1">
    <source>
        <dbReference type="ARBA" id="ARBA00007637"/>
    </source>
</evidence>
<comment type="caution">
    <text evidence="3">The sequence shown here is derived from an EMBL/GenBank/DDBJ whole genome shotgun (WGS) entry which is preliminary data.</text>
</comment>
<proteinExistence type="inferred from homology"/>
<reference evidence="3 4" key="1">
    <citation type="submission" date="2016-09" db="EMBL/GenBank/DDBJ databases">
        <title>Genome-resolved meta-omics ties microbial dynamics to process performance in biotechnology for thiocyanate degradation.</title>
        <authorList>
            <person name="Kantor R.S."/>
            <person name="Huddy R.J."/>
            <person name="Iyer R."/>
            <person name="Thomas B.C."/>
            <person name="Brown C.T."/>
            <person name="Anantharaman K."/>
            <person name="Tringe S."/>
            <person name="Hettich R.L."/>
            <person name="Harrison S.T."/>
            <person name="Banfield J.F."/>
        </authorList>
    </citation>
    <scope>NUCLEOTIDE SEQUENCE [LARGE SCALE GENOMIC DNA]</scope>
    <source>
        <strain evidence="3">59-99</strain>
    </source>
</reference>
<dbReference type="Proteomes" id="UP000184233">
    <property type="component" value="Unassembled WGS sequence"/>
</dbReference>
<gene>
    <name evidence="3" type="ORF">BGO89_01280</name>
</gene>
<dbReference type="STRING" id="1895771.BGO89_01280"/>
<dbReference type="InterPro" id="IPR036291">
    <property type="entry name" value="NAD(P)-bd_dom_sf"/>
</dbReference>
<dbReference type="Pfam" id="PF01370">
    <property type="entry name" value="Epimerase"/>
    <property type="match status" value="1"/>
</dbReference>
<dbReference type="SUPFAM" id="SSF51735">
    <property type="entry name" value="NAD(P)-binding Rossmann-fold domains"/>
    <property type="match status" value="1"/>
</dbReference>
<comment type="similarity">
    <text evidence="1">Belongs to the NAD(P)-dependent epimerase/dehydratase family.</text>
</comment>
<dbReference type="EMBL" id="MKVH01000002">
    <property type="protein sequence ID" value="OJX61242.1"/>
    <property type="molecule type" value="Genomic_DNA"/>
</dbReference>
<dbReference type="Gene3D" id="3.40.50.720">
    <property type="entry name" value="NAD(P)-binding Rossmann-like Domain"/>
    <property type="match status" value="1"/>
</dbReference>
<sequence length="305" mass="33765">MKVCVTGGAGFIGSHLTDAYLAAGHDVVVLDNFVTGKEVNVASSSARVVRMSLNHPDLDAFFDDERFDIVNHHAAHMELRVSLDSPLHDAESNILGSIRVMEAARRNGVQHLVLASTGGAVYGVQDYYPADENHPTRPESPYAVAKRSMELYADYYRTVQGMSITTMRYTNVYGPRQNPFGEAGVIAIFLQKWIDGGTPYMYGDGEQTRDYIYISDVVRANMIATERRLQGIYNCCTGIETSLNTIVDNMRKAYRGETPIHRTDAKAGDLRRSVCSSMKLQEATGWHPAVGVEEGIGKTVAWFTR</sequence>
<dbReference type="AlphaFoldDB" id="A0A1M3L6P0"/>
<evidence type="ECO:0000313" key="3">
    <source>
        <dbReference type="EMBL" id="OJX61242.1"/>
    </source>
</evidence>
<evidence type="ECO:0000259" key="2">
    <source>
        <dbReference type="Pfam" id="PF01370"/>
    </source>
</evidence>
<evidence type="ECO:0000313" key="4">
    <source>
        <dbReference type="Proteomes" id="UP000184233"/>
    </source>
</evidence>
<dbReference type="PANTHER" id="PTHR43000">
    <property type="entry name" value="DTDP-D-GLUCOSE 4,6-DEHYDRATASE-RELATED"/>
    <property type="match status" value="1"/>
</dbReference>
<dbReference type="InterPro" id="IPR001509">
    <property type="entry name" value="Epimerase_deHydtase"/>
</dbReference>
<dbReference type="Gene3D" id="3.90.25.10">
    <property type="entry name" value="UDP-galactose 4-epimerase, domain 1"/>
    <property type="match status" value="1"/>
</dbReference>
<protein>
    <recommendedName>
        <fullName evidence="2">NAD-dependent epimerase/dehydratase domain-containing protein</fullName>
    </recommendedName>
</protein>
<accession>A0A1M3L6P0</accession>
<feature type="domain" description="NAD-dependent epimerase/dehydratase" evidence="2">
    <location>
        <begin position="3"/>
        <end position="235"/>
    </location>
</feature>
<name>A0A1M3L6P0_9BACT</name>